<reference evidence="7 8" key="1">
    <citation type="submission" date="2009-02" db="EMBL/GenBank/DDBJ databases">
        <title>The Genome Sequence of Oxalobacter formigenes OXCC13.</title>
        <authorList>
            <consortium name="The Broad Institute Genome Sequencing Platform"/>
            <person name="Ward D."/>
            <person name="Young S.K."/>
            <person name="Kodira C.D."/>
            <person name="Zeng Q."/>
            <person name="Koehrsen M."/>
            <person name="Alvarado L."/>
            <person name="Berlin A."/>
            <person name="Borenstein D."/>
            <person name="Chen Z."/>
            <person name="Engels R."/>
            <person name="Freedman E."/>
            <person name="Gellesch M."/>
            <person name="Goldberg J."/>
            <person name="Griggs A."/>
            <person name="Gujja S."/>
            <person name="Heiman D."/>
            <person name="Hepburn T."/>
            <person name="Howarth C."/>
            <person name="Jen D."/>
            <person name="Larson L."/>
            <person name="Lewis B."/>
            <person name="Mehta T."/>
            <person name="Park D."/>
            <person name="Pearson M."/>
            <person name="Roberts A."/>
            <person name="Saif S."/>
            <person name="Shea T."/>
            <person name="Shenoy N."/>
            <person name="Sisk P."/>
            <person name="Stolte C."/>
            <person name="Sykes S."/>
            <person name="Walk T."/>
            <person name="White J."/>
            <person name="Yandava C."/>
            <person name="Allison M.J."/>
            <person name="Lander E."/>
            <person name="Nusbaum C."/>
            <person name="Galagan J."/>
            <person name="Birren B."/>
        </authorList>
    </citation>
    <scope>NUCLEOTIDE SEQUENCE [LARGE SCALE GENOMIC DNA]</scope>
    <source>
        <strain evidence="7 8">OXCC13</strain>
    </source>
</reference>
<dbReference type="Pfam" id="PF02776">
    <property type="entry name" value="TPP_enzyme_N"/>
    <property type="match status" value="1"/>
</dbReference>
<sequence>MPQTVAQNLVSLMIDAGVKRIYGIVGDSANALIDAIHHSDGKIAFINVRNEEAGAFAAGADADISGTISAVFGSCGPGSLHLVNGLYDCNRNSASVFAVATHIPQSEIGSRYFQETRPDWIFADCTKYLGYATTARQMPRMAELAIQAAFLERGVGMVILPGDVARETIDKPMLPHPIARSRPVSLPVKDDLDALAKRIDESRKIVIYGGAGCREGREEVLALSRKINAPIAWAYRGMDVFEADNPNGIGMIGMLGWGAALRALHECDLLLMLGTDFPFHGLFPADTTIVQIDDTASQLGRRAMVDMALVGDVKTTVKTLLPMIAEHSDRSFLDDMLALHRDMLRIMAAPLSEPQNERALSPEQVANAIDELADKNAIFTVDTGMCNIWSARYLNMKKDQRLLASFGHGSMANALPQAIGAALAAPDRQVIALCGDGGLTMLMGELLTAVEQNLPVKLMVFNNSSRAMVHREMHDAGIEPWGAEVKNPDFGAVARAMGLYGERVEKAEDIRDAIVRAFDYPGPALIDFVTDLFADAPSPQDVMKRLEKEKTIDTARDDIETTRELKTRI</sequence>
<evidence type="ECO:0000256" key="3">
    <source>
        <dbReference type="RuleBase" id="RU362132"/>
    </source>
</evidence>
<dbReference type="HOGENOM" id="CLU_013748_3_0_4"/>
<feature type="domain" description="Thiamine pyrophosphate enzyme N-terminal TPP-binding" evidence="6">
    <location>
        <begin position="4"/>
        <end position="115"/>
    </location>
</feature>
<comment type="similarity">
    <text evidence="1 3">Belongs to the TPP enzyme family.</text>
</comment>
<dbReference type="GO" id="GO:0000287">
    <property type="term" value="F:magnesium ion binding"/>
    <property type="evidence" value="ECO:0007669"/>
    <property type="project" value="InterPro"/>
</dbReference>
<dbReference type="Gene3D" id="3.40.50.970">
    <property type="match status" value="2"/>
</dbReference>
<dbReference type="Proteomes" id="UP000005089">
    <property type="component" value="Unassembled WGS sequence"/>
</dbReference>
<dbReference type="GeneID" id="77135626"/>
<proteinExistence type="inferred from homology"/>
<dbReference type="InterPro" id="IPR029061">
    <property type="entry name" value="THDP-binding"/>
</dbReference>
<dbReference type="OrthoDB" id="9785953at2"/>
<dbReference type="AlphaFoldDB" id="C3X8A7"/>
<dbReference type="InterPro" id="IPR047211">
    <property type="entry name" value="POXB-like"/>
</dbReference>
<protein>
    <submittedName>
        <fullName evidence="7">Thiamine pyrophosphate enzyme, C-terminal TPP binding domain protein</fullName>
    </submittedName>
</protein>
<accession>C3X8A7</accession>
<evidence type="ECO:0000313" key="7">
    <source>
        <dbReference type="EMBL" id="EEO29433.1"/>
    </source>
</evidence>
<gene>
    <name evidence="7" type="ORF">OFBG_00461</name>
</gene>
<dbReference type="InterPro" id="IPR029035">
    <property type="entry name" value="DHS-like_NAD/FAD-binding_dom"/>
</dbReference>
<dbReference type="Pfam" id="PF00205">
    <property type="entry name" value="TPP_enzyme_M"/>
    <property type="match status" value="1"/>
</dbReference>
<dbReference type="eggNOG" id="COG0028">
    <property type="taxonomic scope" value="Bacteria"/>
</dbReference>
<dbReference type="GO" id="GO:0019752">
    <property type="term" value="P:carboxylic acid metabolic process"/>
    <property type="evidence" value="ECO:0007669"/>
    <property type="project" value="UniProtKB-ARBA"/>
</dbReference>
<dbReference type="InterPro" id="IPR047212">
    <property type="entry name" value="TPP_POXB-like"/>
</dbReference>
<dbReference type="GO" id="GO:0030976">
    <property type="term" value="F:thiamine pyrophosphate binding"/>
    <property type="evidence" value="ECO:0007669"/>
    <property type="project" value="InterPro"/>
</dbReference>
<dbReference type="SUPFAM" id="SSF52518">
    <property type="entry name" value="Thiamin diphosphate-binding fold (THDP-binding)"/>
    <property type="match status" value="2"/>
</dbReference>
<dbReference type="PANTHER" id="PTHR42981:SF2">
    <property type="entry name" value="PYRUVATE DEHYDROGENASE [UBIQUINONE]"/>
    <property type="match status" value="1"/>
</dbReference>
<evidence type="ECO:0000259" key="5">
    <source>
        <dbReference type="Pfam" id="PF02775"/>
    </source>
</evidence>
<organism evidence="7 8">
    <name type="scientific">Oxalobacter formigenes OXCC13</name>
    <dbReference type="NCBI Taxonomy" id="556269"/>
    <lineage>
        <taxon>Bacteria</taxon>
        <taxon>Pseudomonadati</taxon>
        <taxon>Pseudomonadota</taxon>
        <taxon>Betaproteobacteria</taxon>
        <taxon>Burkholderiales</taxon>
        <taxon>Oxalobacteraceae</taxon>
        <taxon>Oxalobacter</taxon>
    </lineage>
</organism>
<dbReference type="InterPro" id="IPR011766">
    <property type="entry name" value="TPP_enzyme_TPP-bd"/>
</dbReference>
<dbReference type="SUPFAM" id="SSF52467">
    <property type="entry name" value="DHS-like NAD/FAD-binding domain"/>
    <property type="match status" value="1"/>
</dbReference>
<dbReference type="PANTHER" id="PTHR42981">
    <property type="entry name" value="PYRUVATE DEHYDROGENASE [UBIQUINONE]"/>
    <property type="match status" value="1"/>
</dbReference>
<evidence type="ECO:0000313" key="8">
    <source>
        <dbReference type="Proteomes" id="UP000005089"/>
    </source>
</evidence>
<dbReference type="InterPro" id="IPR012001">
    <property type="entry name" value="Thiamin_PyroP_enz_TPP-bd_dom"/>
</dbReference>
<keyword evidence="8" id="KW-1185">Reference proteome</keyword>
<feature type="domain" description="Thiamine pyrophosphate enzyme TPP-binding" evidence="5">
    <location>
        <begin position="382"/>
        <end position="528"/>
    </location>
</feature>
<dbReference type="EMBL" id="GG658170">
    <property type="protein sequence ID" value="EEO29433.1"/>
    <property type="molecule type" value="Genomic_DNA"/>
</dbReference>
<name>C3X8A7_OXAFO</name>
<keyword evidence="2 3" id="KW-0786">Thiamine pyrophosphate</keyword>
<dbReference type="RefSeq" id="WP_005879897.1">
    <property type="nucleotide sequence ID" value="NZ_CP019430.1"/>
</dbReference>
<dbReference type="GO" id="GO:0003824">
    <property type="term" value="F:catalytic activity"/>
    <property type="evidence" value="ECO:0007669"/>
    <property type="project" value="InterPro"/>
</dbReference>
<feature type="domain" description="Thiamine pyrophosphate enzyme central" evidence="4">
    <location>
        <begin position="192"/>
        <end position="320"/>
    </location>
</feature>
<evidence type="ECO:0000256" key="1">
    <source>
        <dbReference type="ARBA" id="ARBA00007812"/>
    </source>
</evidence>
<dbReference type="Gene3D" id="3.40.50.1220">
    <property type="entry name" value="TPP-binding domain"/>
    <property type="match status" value="1"/>
</dbReference>
<evidence type="ECO:0000259" key="6">
    <source>
        <dbReference type="Pfam" id="PF02776"/>
    </source>
</evidence>
<dbReference type="STRING" id="847.BRW83_1786"/>
<dbReference type="InterPro" id="IPR000399">
    <property type="entry name" value="TPP-bd_CS"/>
</dbReference>
<evidence type="ECO:0000256" key="2">
    <source>
        <dbReference type="ARBA" id="ARBA00023052"/>
    </source>
</evidence>
<dbReference type="Pfam" id="PF02775">
    <property type="entry name" value="TPP_enzyme_C"/>
    <property type="match status" value="1"/>
</dbReference>
<evidence type="ECO:0000259" key="4">
    <source>
        <dbReference type="Pfam" id="PF00205"/>
    </source>
</evidence>
<dbReference type="CDD" id="cd02014">
    <property type="entry name" value="TPP_POX"/>
    <property type="match status" value="1"/>
</dbReference>
<dbReference type="InterPro" id="IPR012000">
    <property type="entry name" value="Thiamin_PyroP_enz_cen_dom"/>
</dbReference>
<dbReference type="PROSITE" id="PS00187">
    <property type="entry name" value="TPP_ENZYMES"/>
    <property type="match status" value="1"/>
</dbReference>